<dbReference type="Pfam" id="PF13244">
    <property type="entry name" value="MbhD"/>
    <property type="match status" value="1"/>
</dbReference>
<feature type="transmembrane region" description="Helical" evidence="10">
    <location>
        <begin position="70"/>
        <end position="93"/>
    </location>
</feature>
<keyword evidence="5 9" id="KW-0812">Transmembrane</keyword>
<keyword evidence="7" id="KW-0406">Ion transport</keyword>
<feature type="transmembrane region" description="Helical" evidence="10">
    <location>
        <begin position="201"/>
        <end position="217"/>
    </location>
</feature>
<feature type="transmembrane region" description="Helical" evidence="10">
    <location>
        <begin position="238"/>
        <end position="256"/>
    </location>
</feature>
<evidence type="ECO:0000256" key="9">
    <source>
        <dbReference type="RuleBase" id="RU000320"/>
    </source>
</evidence>
<dbReference type="EMBL" id="JAAGVY010000030">
    <property type="protein sequence ID" value="NEN24671.1"/>
    <property type="molecule type" value="Genomic_DNA"/>
</dbReference>
<evidence type="ECO:0000256" key="1">
    <source>
        <dbReference type="ARBA" id="ARBA00004651"/>
    </source>
</evidence>
<dbReference type="GO" id="GO:0015297">
    <property type="term" value="F:antiporter activity"/>
    <property type="evidence" value="ECO:0007669"/>
    <property type="project" value="UniProtKB-KW"/>
</dbReference>
<feature type="transmembrane region" description="Helical" evidence="10">
    <location>
        <begin position="494"/>
        <end position="516"/>
    </location>
</feature>
<comment type="caution">
    <text evidence="15">The sequence shown here is derived from an EMBL/GenBank/DDBJ whole genome shotgun (WGS) entry which is preliminary data.</text>
</comment>
<feature type="transmembrane region" description="Helical" evidence="10">
    <location>
        <begin position="560"/>
        <end position="578"/>
    </location>
</feature>
<dbReference type="PANTHER" id="PTHR43373">
    <property type="entry name" value="NA(+)/H(+) ANTIPORTER SUBUNIT"/>
    <property type="match status" value="1"/>
</dbReference>
<evidence type="ECO:0000256" key="2">
    <source>
        <dbReference type="ARBA" id="ARBA00022448"/>
    </source>
</evidence>
<dbReference type="Pfam" id="PF20501">
    <property type="entry name" value="MbhE"/>
    <property type="match status" value="1"/>
</dbReference>
<comment type="subcellular location">
    <subcellularLocation>
        <location evidence="1">Cell membrane</location>
        <topology evidence="1">Multi-pass membrane protein</topology>
    </subcellularLocation>
    <subcellularLocation>
        <location evidence="9">Membrane</location>
        <topology evidence="9">Multi-pass membrane protein</topology>
    </subcellularLocation>
</comment>
<proteinExistence type="predicted"/>
<evidence type="ECO:0000256" key="4">
    <source>
        <dbReference type="ARBA" id="ARBA00022475"/>
    </source>
</evidence>
<gene>
    <name evidence="15" type="ORF">G3O08_14280</name>
</gene>
<protein>
    <submittedName>
        <fullName evidence="15">Putative monovalent cation/H+ antiporter subunit A</fullName>
    </submittedName>
</protein>
<keyword evidence="2" id="KW-0813">Transport</keyword>
<name>A0A7K3WUF3_9FLAO</name>
<dbReference type="InterPro" id="IPR001516">
    <property type="entry name" value="Proton_antipo_N"/>
</dbReference>
<keyword evidence="8 10" id="KW-0472">Membrane</keyword>
<feature type="domain" description="NADH:quinone oxidoreductase/Mrp antiporter transmembrane" evidence="11">
    <location>
        <begin position="124"/>
        <end position="412"/>
    </location>
</feature>
<feature type="transmembrane region" description="Helical" evidence="10">
    <location>
        <begin position="157"/>
        <end position="181"/>
    </location>
</feature>
<dbReference type="Pfam" id="PF00361">
    <property type="entry name" value="Proton_antipo_M"/>
    <property type="match status" value="1"/>
</dbReference>
<dbReference type="PRINTS" id="PR01434">
    <property type="entry name" value="NADHDHGNASE5"/>
</dbReference>
<evidence type="ECO:0000256" key="5">
    <source>
        <dbReference type="ARBA" id="ARBA00022692"/>
    </source>
</evidence>
<keyword evidence="16" id="KW-1185">Reference proteome</keyword>
<evidence type="ECO:0000256" key="10">
    <source>
        <dbReference type="SAM" id="Phobius"/>
    </source>
</evidence>
<feature type="transmembrane region" description="Helical" evidence="10">
    <location>
        <begin position="400"/>
        <end position="426"/>
    </location>
</feature>
<evidence type="ECO:0000256" key="6">
    <source>
        <dbReference type="ARBA" id="ARBA00022989"/>
    </source>
</evidence>
<organism evidence="15 16">
    <name type="scientific">Cryomorpha ignava</name>
    <dbReference type="NCBI Taxonomy" id="101383"/>
    <lineage>
        <taxon>Bacteria</taxon>
        <taxon>Pseudomonadati</taxon>
        <taxon>Bacteroidota</taxon>
        <taxon>Flavobacteriia</taxon>
        <taxon>Flavobacteriales</taxon>
        <taxon>Cryomorphaceae</taxon>
        <taxon>Cryomorpha</taxon>
    </lineage>
</organism>
<evidence type="ECO:0000256" key="8">
    <source>
        <dbReference type="ARBA" id="ARBA00023136"/>
    </source>
</evidence>
<accession>A0A7K3WUF3</accession>
<evidence type="ECO:0000313" key="16">
    <source>
        <dbReference type="Proteomes" id="UP000486602"/>
    </source>
</evidence>
<reference evidence="15 16" key="1">
    <citation type="submission" date="2020-02" db="EMBL/GenBank/DDBJ databases">
        <title>Out from the shadows clarifying the taxonomy of the family Cryomorphaceae and related taxa by utilizing the GTDB taxonomic framework.</title>
        <authorList>
            <person name="Bowman J.P."/>
        </authorList>
    </citation>
    <scope>NUCLEOTIDE SEQUENCE [LARGE SCALE GENOMIC DNA]</scope>
    <source>
        <strain evidence="15 16">QSSC 1-22</strain>
    </source>
</reference>
<dbReference type="AlphaFoldDB" id="A0A7K3WUF3"/>
<dbReference type="Pfam" id="PF00662">
    <property type="entry name" value="Proton_antipo_N"/>
    <property type="match status" value="1"/>
</dbReference>
<dbReference type="InterPro" id="IPR001750">
    <property type="entry name" value="ND/Mrp_TM"/>
</dbReference>
<feature type="transmembrane region" description="Helical" evidence="10">
    <location>
        <begin position="598"/>
        <end position="616"/>
    </location>
</feature>
<feature type="transmembrane region" description="Helical" evidence="10">
    <location>
        <begin position="447"/>
        <end position="468"/>
    </location>
</feature>
<feature type="transmembrane region" description="Helical" evidence="10">
    <location>
        <begin position="268"/>
        <end position="289"/>
    </location>
</feature>
<feature type="transmembrane region" description="Helical" evidence="10">
    <location>
        <begin position="113"/>
        <end position="145"/>
    </location>
</feature>
<keyword evidence="6 10" id="KW-1133">Transmembrane helix</keyword>
<feature type="domain" description="NADH-Ubiquinone oxidoreductase (complex I) chain 5 N-terminal" evidence="12">
    <location>
        <begin position="61"/>
        <end position="108"/>
    </location>
</feature>
<dbReference type="NCBIfam" id="NF009287">
    <property type="entry name" value="PRK12647.1"/>
    <property type="match status" value="1"/>
</dbReference>
<dbReference type="RefSeq" id="WP_163286063.1">
    <property type="nucleotide sequence ID" value="NZ_JAAGVY010000030.1"/>
</dbReference>
<dbReference type="InterPro" id="IPR046806">
    <property type="entry name" value="MrpA_C/MbhE"/>
</dbReference>
<sequence>MLFAILIGFLWACVLVFAGTQLKGRAAILNAIVPVGLFVYFASFIPEVLNNGPILKTYQWVSSMGVDLNFNLDGLSLIFVLMITGIGAMVFIYTSAYMKGSAHLDRFYGYLSMFMASMLGLVLSDNLITVFVFWELTSVVSFFLIGYNSRQEDSRKAALMSLGVTGLGGMLLLGGVILMGSVGGSYSIQELLNSGVVFSESSSYILILFFIIGAAFTKSAQFPFHFWLPLAMKAPTPVSTYLHSATMVKAGIYLLLRLSPLLGNDPSWNNTLMAFGGITMLYGAWHTLFRTDLKSILAYSTISALGILTFLIGIGSEEAFLAALIFILVHALYKATLFLVAGSIDKASGTRDILKLGGLAKYMIPVAIAGFLAAVSNAGMPPSFGFLGKDLIYEATLGTGTMAIFITAAAVITNVLLLYAGFVAGIKPFVGRLPEELVDDVRKLSPVIWLPPLILGVLCLVFGLFPFIGESLVRPAVEAVAGEPYDFHIKLWHGFNIILLLSGITIASGFVLYFLIRPSQKKVDLMEKADFIGPLSFTQLSSIGFERISLMWTRFFTSGYVRYYLIAVMIFVIGVVGYELFIGTHVYMDFATLKEVSFYEMGTILIMILGIGVAVFSPSRLTALAALGVLGYAICIIFVFYGAPDLAMTQFAIDTLTVILFVLVLYRLPKYLKLSDTRSRFRDGVIAISFGLLITLLILEVLGQPVNRELSAYYAENAYLLAKGKNVVNVILVDFRGIDTMVEITVLAISALGVYSLLKLQMQKSDIE</sequence>
<dbReference type="InterPro" id="IPR025383">
    <property type="entry name" value="MrpA_C/MbhD"/>
</dbReference>
<feature type="transmembrane region" description="Helical" evidence="10">
    <location>
        <begin position="681"/>
        <end position="699"/>
    </location>
</feature>
<dbReference type="Proteomes" id="UP000486602">
    <property type="component" value="Unassembled WGS sequence"/>
</dbReference>
<evidence type="ECO:0000313" key="15">
    <source>
        <dbReference type="EMBL" id="NEN24671.1"/>
    </source>
</evidence>
<feature type="domain" description="MrpA C-terminal/MbhD" evidence="13">
    <location>
        <begin position="605"/>
        <end position="670"/>
    </location>
</feature>
<feature type="transmembrane region" description="Helical" evidence="10">
    <location>
        <begin position="320"/>
        <end position="341"/>
    </location>
</feature>
<feature type="domain" description="MrpA C-terminal/MbhE" evidence="14">
    <location>
        <begin position="680"/>
        <end position="759"/>
    </location>
</feature>
<feature type="transmembrane region" description="Helical" evidence="10">
    <location>
        <begin position="623"/>
        <end position="643"/>
    </location>
</feature>
<feature type="transmembrane region" description="Helical" evidence="10">
    <location>
        <begin position="649"/>
        <end position="669"/>
    </location>
</feature>
<evidence type="ECO:0000256" key="3">
    <source>
        <dbReference type="ARBA" id="ARBA00022449"/>
    </source>
</evidence>
<evidence type="ECO:0000259" key="13">
    <source>
        <dbReference type="Pfam" id="PF13244"/>
    </source>
</evidence>
<feature type="transmembrane region" description="Helical" evidence="10">
    <location>
        <begin position="362"/>
        <end position="380"/>
    </location>
</feature>
<evidence type="ECO:0000259" key="11">
    <source>
        <dbReference type="Pfam" id="PF00361"/>
    </source>
</evidence>
<feature type="transmembrane region" description="Helical" evidence="10">
    <location>
        <begin position="740"/>
        <end position="758"/>
    </location>
</feature>
<feature type="transmembrane region" description="Helical" evidence="10">
    <location>
        <begin position="28"/>
        <end position="49"/>
    </location>
</feature>
<keyword evidence="3" id="KW-0050">Antiport</keyword>
<dbReference type="GO" id="GO:0006811">
    <property type="term" value="P:monoatomic ion transport"/>
    <property type="evidence" value="ECO:0007669"/>
    <property type="project" value="UniProtKB-KW"/>
</dbReference>
<dbReference type="PANTHER" id="PTHR43373:SF1">
    <property type="entry name" value="NA(+)_H(+) ANTIPORTER SUBUNIT A"/>
    <property type="match status" value="1"/>
</dbReference>
<evidence type="ECO:0000259" key="14">
    <source>
        <dbReference type="Pfam" id="PF20501"/>
    </source>
</evidence>
<dbReference type="InterPro" id="IPR050616">
    <property type="entry name" value="CPA3_Na-H_Antiporter_A"/>
</dbReference>
<evidence type="ECO:0000256" key="7">
    <source>
        <dbReference type="ARBA" id="ARBA00023065"/>
    </source>
</evidence>
<dbReference type="GO" id="GO:0005886">
    <property type="term" value="C:plasma membrane"/>
    <property type="evidence" value="ECO:0007669"/>
    <property type="project" value="UniProtKB-SubCell"/>
</dbReference>
<feature type="transmembrane region" description="Helical" evidence="10">
    <location>
        <begin position="296"/>
        <end position="314"/>
    </location>
</feature>
<evidence type="ECO:0000259" key="12">
    <source>
        <dbReference type="Pfam" id="PF00662"/>
    </source>
</evidence>
<keyword evidence="4" id="KW-1003">Cell membrane</keyword>